<evidence type="ECO:0000313" key="5">
    <source>
        <dbReference type="Proteomes" id="UP000483672"/>
    </source>
</evidence>
<organism evidence="3 6">
    <name type="scientific">Orbilia oligospora</name>
    <name type="common">Nematode-trapping fungus</name>
    <name type="synonym">Arthrobotrys oligospora</name>
    <dbReference type="NCBI Taxonomy" id="2813651"/>
    <lineage>
        <taxon>Eukaryota</taxon>
        <taxon>Fungi</taxon>
        <taxon>Dikarya</taxon>
        <taxon>Ascomycota</taxon>
        <taxon>Pezizomycotina</taxon>
        <taxon>Orbiliomycetes</taxon>
        <taxon>Orbiliales</taxon>
        <taxon>Orbiliaceae</taxon>
        <taxon>Orbilia</taxon>
    </lineage>
</organism>
<accession>A0A6G1MLZ1</accession>
<sequence length="185" mass="20523">MHNSKSSLLEERQAAKAKGTRARIGSIKIRRDHSINIITVTPSTSIYSKTTVTNKLSVIPQSSIVVTMVPSSSDANSGLAALPTSITRTKETSTDQFQTLQYWEPRHYDKPSSGSVSIINIVATAIGVLFLIIVGIFLVLLIKQRTRIRKTNQQSQFVTIEEGPSLDPEFVRENSARGERLDLRR</sequence>
<reference evidence="3 5" key="1">
    <citation type="submission" date="2019-06" db="EMBL/GenBank/DDBJ databases">
        <authorList>
            <person name="Palmer J.M."/>
        </authorList>
    </citation>
    <scope>NUCLEOTIDE SEQUENCE</scope>
    <source>
        <strain evidence="4 5">TWF191</strain>
        <strain evidence="3">TWF679</strain>
    </source>
</reference>
<protein>
    <submittedName>
        <fullName evidence="3">Uncharacterized protein</fullName>
    </submittedName>
</protein>
<name>A0A6G1MLZ1_ORBOL</name>
<dbReference type="EMBL" id="WIPF01000082">
    <property type="protein sequence ID" value="KAF3212491.1"/>
    <property type="molecule type" value="Genomic_DNA"/>
</dbReference>
<feature type="region of interest" description="Disordered" evidence="1">
    <location>
        <begin position="1"/>
        <end position="22"/>
    </location>
</feature>
<evidence type="ECO:0000256" key="2">
    <source>
        <dbReference type="SAM" id="Phobius"/>
    </source>
</evidence>
<evidence type="ECO:0000256" key="1">
    <source>
        <dbReference type="SAM" id="MobiDB-lite"/>
    </source>
</evidence>
<dbReference type="EMBL" id="WIWT01000030">
    <property type="protein sequence ID" value="KAF3212325.1"/>
    <property type="molecule type" value="Genomic_DNA"/>
</dbReference>
<gene>
    <name evidence="4" type="ORF">TWF191_010490</name>
    <name evidence="3" type="ORF">TWF679_006096</name>
</gene>
<keyword evidence="2" id="KW-0472">Membrane</keyword>
<proteinExistence type="predicted"/>
<feature type="transmembrane region" description="Helical" evidence="2">
    <location>
        <begin position="118"/>
        <end position="142"/>
    </location>
</feature>
<dbReference type="Proteomes" id="UP000483672">
    <property type="component" value="Unassembled WGS sequence"/>
</dbReference>
<keyword evidence="2" id="KW-0812">Transmembrane</keyword>
<dbReference type="Proteomes" id="UP000614610">
    <property type="component" value="Unassembled WGS sequence"/>
</dbReference>
<evidence type="ECO:0000313" key="3">
    <source>
        <dbReference type="EMBL" id="KAF3212325.1"/>
    </source>
</evidence>
<dbReference type="OrthoDB" id="10377158at2759"/>
<comment type="caution">
    <text evidence="3">The sequence shown here is derived from an EMBL/GenBank/DDBJ whole genome shotgun (WGS) entry which is preliminary data.</text>
</comment>
<evidence type="ECO:0000313" key="4">
    <source>
        <dbReference type="EMBL" id="KAF3212491.1"/>
    </source>
</evidence>
<evidence type="ECO:0000313" key="6">
    <source>
        <dbReference type="Proteomes" id="UP000614610"/>
    </source>
</evidence>
<dbReference type="AlphaFoldDB" id="A0A6G1MLZ1"/>
<keyword evidence="2" id="KW-1133">Transmembrane helix</keyword>